<protein>
    <submittedName>
        <fullName evidence="2">Uncharacterized protein</fullName>
    </submittedName>
</protein>
<evidence type="ECO:0000256" key="1">
    <source>
        <dbReference type="SAM" id="MobiDB-lite"/>
    </source>
</evidence>
<dbReference type="STRING" id="1336337.A0A3N4JIP7"/>
<feature type="region of interest" description="Disordered" evidence="1">
    <location>
        <begin position="191"/>
        <end position="252"/>
    </location>
</feature>
<dbReference type="OrthoDB" id="5409998at2759"/>
<dbReference type="Proteomes" id="UP000276215">
    <property type="component" value="Unassembled WGS sequence"/>
</dbReference>
<sequence>MLHAVFIQTADVFNTPARQQPRAVIYTNAQVNTSIPSCNERFQYALDQLEMEILTAKAALRRDLTALRMAAQAREEARLAAERARLEEQRRREAEIAARKEAEERAKREKEQREEEERKRRQRQKEREEAEAKEKLMKKQQQEAEEGERARKAAEAAKAAAMARKVIPGQIAGSVGGGAAAGYGFHYADDKKVKENPAPPAPGSSNPSASSAAGTAAPTAPGGGDSFDDLMASVPVGGDMGGGQPLQPFEESDLFGEFNDLFMFPGT</sequence>
<evidence type="ECO:0000313" key="2">
    <source>
        <dbReference type="EMBL" id="RPA98126.1"/>
    </source>
</evidence>
<evidence type="ECO:0000313" key="3">
    <source>
        <dbReference type="Proteomes" id="UP000276215"/>
    </source>
</evidence>
<dbReference type="AlphaFoldDB" id="A0A3N4JIP7"/>
<dbReference type="EMBL" id="ML120398">
    <property type="protein sequence ID" value="RPA98126.1"/>
    <property type="molecule type" value="Genomic_DNA"/>
</dbReference>
<name>A0A3N4JIP7_9PEZI</name>
<accession>A0A3N4JIP7</accession>
<organism evidence="2 3">
    <name type="scientific">Choiromyces venosus 120613-1</name>
    <dbReference type="NCBI Taxonomy" id="1336337"/>
    <lineage>
        <taxon>Eukaryota</taxon>
        <taxon>Fungi</taxon>
        <taxon>Dikarya</taxon>
        <taxon>Ascomycota</taxon>
        <taxon>Pezizomycotina</taxon>
        <taxon>Pezizomycetes</taxon>
        <taxon>Pezizales</taxon>
        <taxon>Tuberaceae</taxon>
        <taxon>Choiromyces</taxon>
    </lineage>
</organism>
<feature type="region of interest" description="Disordered" evidence="1">
    <location>
        <begin position="102"/>
        <end position="151"/>
    </location>
</feature>
<gene>
    <name evidence="2" type="ORF">L873DRAFT_1828654</name>
</gene>
<proteinExistence type="predicted"/>
<feature type="compositionally biased region" description="Low complexity" evidence="1">
    <location>
        <begin position="203"/>
        <end position="220"/>
    </location>
</feature>
<reference evidence="2 3" key="1">
    <citation type="journal article" date="2018" name="Nat. Ecol. Evol.">
        <title>Pezizomycetes genomes reveal the molecular basis of ectomycorrhizal truffle lifestyle.</title>
        <authorList>
            <person name="Murat C."/>
            <person name="Payen T."/>
            <person name="Noel B."/>
            <person name="Kuo A."/>
            <person name="Morin E."/>
            <person name="Chen J."/>
            <person name="Kohler A."/>
            <person name="Krizsan K."/>
            <person name="Balestrini R."/>
            <person name="Da Silva C."/>
            <person name="Montanini B."/>
            <person name="Hainaut M."/>
            <person name="Levati E."/>
            <person name="Barry K.W."/>
            <person name="Belfiori B."/>
            <person name="Cichocki N."/>
            <person name="Clum A."/>
            <person name="Dockter R.B."/>
            <person name="Fauchery L."/>
            <person name="Guy J."/>
            <person name="Iotti M."/>
            <person name="Le Tacon F."/>
            <person name="Lindquist E.A."/>
            <person name="Lipzen A."/>
            <person name="Malagnac F."/>
            <person name="Mello A."/>
            <person name="Molinier V."/>
            <person name="Miyauchi S."/>
            <person name="Poulain J."/>
            <person name="Riccioni C."/>
            <person name="Rubini A."/>
            <person name="Sitrit Y."/>
            <person name="Splivallo R."/>
            <person name="Traeger S."/>
            <person name="Wang M."/>
            <person name="Zifcakova L."/>
            <person name="Wipf D."/>
            <person name="Zambonelli A."/>
            <person name="Paolocci F."/>
            <person name="Nowrousian M."/>
            <person name="Ottonello S."/>
            <person name="Baldrian P."/>
            <person name="Spatafora J.W."/>
            <person name="Henrissat B."/>
            <person name="Nagy L.G."/>
            <person name="Aury J.M."/>
            <person name="Wincker P."/>
            <person name="Grigoriev I.V."/>
            <person name="Bonfante P."/>
            <person name="Martin F.M."/>
        </authorList>
    </citation>
    <scope>NUCLEOTIDE SEQUENCE [LARGE SCALE GENOMIC DNA]</scope>
    <source>
        <strain evidence="2 3">120613-1</strain>
    </source>
</reference>
<keyword evidence="3" id="KW-1185">Reference proteome</keyword>